<dbReference type="Gene3D" id="1.10.1670.10">
    <property type="entry name" value="Helix-hairpin-Helix base-excision DNA repair enzymes (C-terminal)"/>
    <property type="match status" value="1"/>
</dbReference>
<keyword evidence="16" id="KW-1185">Reference proteome</keyword>
<evidence type="ECO:0000256" key="12">
    <source>
        <dbReference type="ARBA" id="ARBA00023204"/>
    </source>
</evidence>
<dbReference type="InterPro" id="IPR023170">
    <property type="entry name" value="HhH_base_excis_C"/>
</dbReference>
<keyword evidence="9 15" id="KW-0378">Hydrolase</keyword>
<dbReference type="SMART" id="SM00525">
    <property type="entry name" value="FES"/>
    <property type="match status" value="1"/>
</dbReference>
<dbReference type="Pfam" id="PF00730">
    <property type="entry name" value="HhH-GPD"/>
    <property type="match status" value="1"/>
</dbReference>
<keyword evidence="13 15" id="KW-0326">Glycosidase</keyword>
<evidence type="ECO:0000256" key="1">
    <source>
        <dbReference type="ARBA" id="ARBA00000843"/>
    </source>
</evidence>
<keyword evidence="10" id="KW-0408">Iron</keyword>
<evidence type="ECO:0000313" key="16">
    <source>
        <dbReference type="Proteomes" id="UP000776164"/>
    </source>
</evidence>
<dbReference type="EMBL" id="JAFBBU010000001">
    <property type="protein sequence ID" value="MBM7471983.1"/>
    <property type="molecule type" value="Genomic_DNA"/>
</dbReference>
<evidence type="ECO:0000256" key="6">
    <source>
        <dbReference type="ARBA" id="ARBA00022485"/>
    </source>
</evidence>
<dbReference type="InterPro" id="IPR003265">
    <property type="entry name" value="HhH-GPD_domain"/>
</dbReference>
<evidence type="ECO:0000256" key="11">
    <source>
        <dbReference type="ARBA" id="ARBA00023014"/>
    </source>
</evidence>
<evidence type="ECO:0000256" key="2">
    <source>
        <dbReference type="ARBA" id="ARBA00001966"/>
    </source>
</evidence>
<evidence type="ECO:0000256" key="9">
    <source>
        <dbReference type="ARBA" id="ARBA00022801"/>
    </source>
</evidence>
<keyword evidence="8" id="KW-0227">DNA damage</keyword>
<reference evidence="15 16" key="1">
    <citation type="submission" date="2021-01" db="EMBL/GenBank/DDBJ databases">
        <title>Sequencing the genomes of 1000 actinobacteria strains.</title>
        <authorList>
            <person name="Klenk H.-P."/>
        </authorList>
    </citation>
    <scope>NUCLEOTIDE SEQUENCE [LARGE SCALE GENOMIC DNA]</scope>
    <source>
        <strain evidence="15 16">DSM 13057</strain>
    </source>
</reference>
<evidence type="ECO:0000256" key="7">
    <source>
        <dbReference type="ARBA" id="ARBA00022723"/>
    </source>
</evidence>
<dbReference type="SMART" id="SM00478">
    <property type="entry name" value="ENDO3c"/>
    <property type="match status" value="1"/>
</dbReference>
<dbReference type="Proteomes" id="UP000776164">
    <property type="component" value="Unassembled WGS sequence"/>
</dbReference>
<evidence type="ECO:0000313" key="15">
    <source>
        <dbReference type="EMBL" id="MBM7471983.1"/>
    </source>
</evidence>
<sequence>MNTSAAGDTAPQLAAPLIDWFATNARDLPWRRPGFSAWGTLVSEFMLQQTPVARVVPRLEEWLERWPTPAALAESSPGDAVRAWQSLGYPRRALWLHSCAVVITERHGGEVPRAVDDLLALPGVGDYTARAVAAFAFGDRHPVVDTNIRRVIARSVIGDAEPGPPSARRDLAAMLDILPHDPAAARAFNAAIMELGAVVCTARAPRCEVCPITDNCAWRGLGYPGFAGKRKATQKKYEGSDRQVRGLVLAQLRTLPADNASTLSRSRLASVWHEPTQLDRAIAGLVADGLAVESLSGFRLP</sequence>
<dbReference type="PANTHER" id="PTHR42944:SF1">
    <property type="entry name" value="ADENINE DNA GLYCOSYLASE"/>
    <property type="match status" value="1"/>
</dbReference>
<dbReference type="InterPro" id="IPR044298">
    <property type="entry name" value="MIG/MutY"/>
</dbReference>
<dbReference type="PROSITE" id="PS01155">
    <property type="entry name" value="ENDONUCLEASE_III_2"/>
    <property type="match status" value="1"/>
</dbReference>
<dbReference type="Pfam" id="PF10576">
    <property type="entry name" value="EndIII_4Fe-2S"/>
    <property type="match status" value="1"/>
</dbReference>
<dbReference type="CDD" id="cd00056">
    <property type="entry name" value="ENDO3c"/>
    <property type="match status" value="1"/>
</dbReference>
<gene>
    <name evidence="15" type="ORF">JOE66_001617</name>
</gene>
<feature type="domain" description="HhH-GPD" evidence="14">
    <location>
        <begin position="46"/>
        <end position="198"/>
    </location>
</feature>
<dbReference type="RefSeq" id="WP_205108365.1">
    <property type="nucleotide sequence ID" value="NZ_BAAAHT010000013.1"/>
</dbReference>
<dbReference type="InterPro" id="IPR011257">
    <property type="entry name" value="DNA_glycosylase"/>
</dbReference>
<evidence type="ECO:0000256" key="5">
    <source>
        <dbReference type="ARBA" id="ARBA00022023"/>
    </source>
</evidence>
<dbReference type="InterPro" id="IPR004036">
    <property type="entry name" value="Endonuclease-III-like_CS2"/>
</dbReference>
<evidence type="ECO:0000256" key="3">
    <source>
        <dbReference type="ARBA" id="ARBA00008343"/>
    </source>
</evidence>
<comment type="caution">
    <text evidence="15">The sequence shown here is derived from an EMBL/GenBank/DDBJ whole genome shotgun (WGS) entry which is preliminary data.</text>
</comment>
<dbReference type="Gene3D" id="1.10.340.30">
    <property type="entry name" value="Hypothetical protein, domain 2"/>
    <property type="match status" value="1"/>
</dbReference>
<keyword evidence="7" id="KW-0479">Metal-binding</keyword>
<name>A0ABS2L4F8_9MICO</name>
<protein>
    <recommendedName>
        <fullName evidence="5">Adenine DNA glycosylase</fullName>
        <ecNumber evidence="4">3.2.2.31</ecNumber>
    </recommendedName>
</protein>
<evidence type="ECO:0000256" key="4">
    <source>
        <dbReference type="ARBA" id="ARBA00012045"/>
    </source>
</evidence>
<proteinExistence type="inferred from homology"/>
<dbReference type="PANTHER" id="PTHR42944">
    <property type="entry name" value="ADENINE DNA GLYCOSYLASE"/>
    <property type="match status" value="1"/>
</dbReference>
<evidence type="ECO:0000256" key="8">
    <source>
        <dbReference type="ARBA" id="ARBA00022763"/>
    </source>
</evidence>
<dbReference type="Pfam" id="PF00633">
    <property type="entry name" value="HHH"/>
    <property type="match status" value="1"/>
</dbReference>
<keyword evidence="12" id="KW-0234">DNA repair</keyword>
<dbReference type="GO" id="GO:0016798">
    <property type="term" value="F:hydrolase activity, acting on glycosyl bonds"/>
    <property type="evidence" value="ECO:0007669"/>
    <property type="project" value="UniProtKB-KW"/>
</dbReference>
<dbReference type="InterPro" id="IPR003651">
    <property type="entry name" value="Endonuclease3_FeS-loop_motif"/>
</dbReference>
<comment type="catalytic activity">
    <reaction evidence="1">
        <text>Hydrolyzes free adenine bases from 7,8-dihydro-8-oxoguanine:adenine mismatched double-stranded DNA, leaving an apurinic site.</text>
        <dbReference type="EC" id="3.2.2.31"/>
    </reaction>
</comment>
<accession>A0ABS2L4F8</accession>
<organism evidence="15 16">
    <name type="scientific">Subtercola frigoramans</name>
    <dbReference type="NCBI Taxonomy" id="120298"/>
    <lineage>
        <taxon>Bacteria</taxon>
        <taxon>Bacillati</taxon>
        <taxon>Actinomycetota</taxon>
        <taxon>Actinomycetes</taxon>
        <taxon>Micrococcales</taxon>
        <taxon>Microbacteriaceae</taxon>
        <taxon>Subtercola</taxon>
    </lineage>
</organism>
<keyword evidence="11" id="KW-0411">Iron-sulfur</keyword>
<dbReference type="EC" id="3.2.2.31" evidence="4"/>
<dbReference type="SUPFAM" id="SSF48150">
    <property type="entry name" value="DNA-glycosylase"/>
    <property type="match status" value="1"/>
</dbReference>
<comment type="similarity">
    <text evidence="3">Belongs to the Nth/MutY family.</text>
</comment>
<evidence type="ECO:0000256" key="10">
    <source>
        <dbReference type="ARBA" id="ARBA00023004"/>
    </source>
</evidence>
<evidence type="ECO:0000259" key="14">
    <source>
        <dbReference type="SMART" id="SM00478"/>
    </source>
</evidence>
<comment type="cofactor">
    <cofactor evidence="2">
        <name>[4Fe-4S] cluster</name>
        <dbReference type="ChEBI" id="CHEBI:49883"/>
    </cofactor>
</comment>
<evidence type="ECO:0000256" key="13">
    <source>
        <dbReference type="ARBA" id="ARBA00023295"/>
    </source>
</evidence>
<keyword evidence="6" id="KW-0004">4Fe-4S</keyword>
<dbReference type="InterPro" id="IPR000445">
    <property type="entry name" value="HhH_motif"/>
</dbReference>